<comment type="caution">
    <text evidence="1">The sequence shown here is derived from an EMBL/GenBank/DDBJ whole genome shotgun (WGS) entry which is preliminary data.</text>
</comment>
<dbReference type="Proteomes" id="UP000049077">
    <property type="component" value="Unassembled WGS sequence"/>
</dbReference>
<protein>
    <submittedName>
        <fullName evidence="1">Uncharacterized protein</fullName>
    </submittedName>
</protein>
<gene>
    <name evidence="2" type="ORF">VCR4J5_1580036</name>
    <name evidence="1" type="ORF">VCR5J5_1550036</name>
</gene>
<accession>A0A4R3PK83</accession>
<dbReference type="GeneID" id="93903627"/>
<reference evidence="1 3" key="1">
    <citation type="submission" date="2014-06" db="EMBL/GenBank/DDBJ databases">
        <authorList>
            <person name="Le Roux F."/>
        </authorList>
    </citation>
    <scope>NUCLEOTIDE SEQUENCE</scope>
    <source>
        <strain evidence="2 3">J5-4</strain>
        <strain evidence="1">J5-5</strain>
    </source>
</reference>
<evidence type="ECO:0000313" key="4">
    <source>
        <dbReference type="Proteomes" id="UP000049495"/>
    </source>
</evidence>
<evidence type="ECO:0000313" key="2">
    <source>
        <dbReference type="EMBL" id="CDT17767.1"/>
    </source>
</evidence>
<keyword evidence="3" id="KW-1185">Reference proteome</keyword>
<dbReference type="OrthoDB" id="6401544at2"/>
<dbReference type="EMBL" id="CCJV01000063">
    <property type="protein sequence ID" value="CDT16464.1"/>
    <property type="molecule type" value="Genomic_DNA"/>
</dbReference>
<dbReference type="Proteomes" id="UP000049495">
    <property type="component" value="Unassembled WGS sequence"/>
</dbReference>
<organism evidence="1 4">
    <name type="scientific">Vibrio crassostreae</name>
    <dbReference type="NCBI Taxonomy" id="246167"/>
    <lineage>
        <taxon>Bacteria</taxon>
        <taxon>Pseudomonadati</taxon>
        <taxon>Pseudomonadota</taxon>
        <taxon>Gammaproteobacteria</taxon>
        <taxon>Vibrionales</taxon>
        <taxon>Vibrionaceae</taxon>
        <taxon>Vibrio</taxon>
    </lineage>
</organism>
<reference evidence="4" key="2">
    <citation type="submission" date="2014-06" db="EMBL/GenBank/DDBJ databases">
        <authorList>
            <person name="Le Roux Frederique"/>
        </authorList>
    </citation>
    <scope>NUCLEOTIDE SEQUENCE [LARGE SCALE GENOMIC DNA]</scope>
    <source>
        <strain evidence="4">J5-5</strain>
    </source>
</reference>
<dbReference type="RefSeq" id="WP_048661433.1">
    <property type="nucleotide sequence ID" value="NZ_AP025479.1"/>
</dbReference>
<dbReference type="AlphaFoldDB" id="A0A4R3PK83"/>
<evidence type="ECO:0000313" key="3">
    <source>
        <dbReference type="Proteomes" id="UP000049077"/>
    </source>
</evidence>
<dbReference type="EMBL" id="CCJX01000066">
    <property type="protein sequence ID" value="CDT17767.1"/>
    <property type="molecule type" value="Genomic_DNA"/>
</dbReference>
<proteinExistence type="predicted"/>
<name>A0A4R3PK83_9VIBR</name>
<sequence length="140" mass="15599">MSIMAKLTKAWQNDIDATRDAIVTNICSLIASRAPIWARVQSEQVLTGTIAHLGLGNTARSQSKSNSDVLVDDISEQIRLFEPRLAEVEIELNEESGKSNLLQFRISAVMHSELGDEEIVLDSFLDFSRNKLDVRKSNLV</sequence>
<evidence type="ECO:0000313" key="1">
    <source>
        <dbReference type="EMBL" id="CDT16464.1"/>
    </source>
</evidence>